<gene>
    <name evidence="3" type="ORF">GCM10023143_19180</name>
</gene>
<dbReference type="InterPro" id="IPR046342">
    <property type="entry name" value="CBS_dom_sf"/>
</dbReference>
<dbReference type="PROSITE" id="PS51371">
    <property type="entry name" value="CBS"/>
    <property type="match status" value="1"/>
</dbReference>
<dbReference type="InterPro" id="IPR000644">
    <property type="entry name" value="CBS_dom"/>
</dbReference>
<dbReference type="Proteomes" id="UP001501207">
    <property type="component" value="Unassembled WGS sequence"/>
</dbReference>
<proteinExistence type="predicted"/>
<dbReference type="RefSeq" id="WP_344978621.1">
    <property type="nucleotide sequence ID" value="NZ_BAABFN010000004.1"/>
</dbReference>
<keyword evidence="1" id="KW-0129">CBS domain</keyword>
<organism evidence="3 4">
    <name type="scientific">Compostibacter hankyongensis</name>
    <dbReference type="NCBI Taxonomy" id="1007089"/>
    <lineage>
        <taxon>Bacteria</taxon>
        <taxon>Pseudomonadati</taxon>
        <taxon>Bacteroidota</taxon>
        <taxon>Chitinophagia</taxon>
        <taxon>Chitinophagales</taxon>
        <taxon>Chitinophagaceae</taxon>
        <taxon>Compostibacter</taxon>
    </lineage>
</organism>
<protein>
    <submittedName>
        <fullName evidence="3">Acetoin utilization AcuB family protein</fullName>
    </submittedName>
</protein>
<dbReference type="EMBL" id="BAABFN010000004">
    <property type="protein sequence ID" value="GAA4310606.1"/>
    <property type="molecule type" value="Genomic_DNA"/>
</dbReference>
<reference evidence="4" key="1">
    <citation type="journal article" date="2019" name="Int. J. Syst. Evol. Microbiol.">
        <title>The Global Catalogue of Microorganisms (GCM) 10K type strain sequencing project: providing services to taxonomists for standard genome sequencing and annotation.</title>
        <authorList>
            <consortium name="The Broad Institute Genomics Platform"/>
            <consortium name="The Broad Institute Genome Sequencing Center for Infectious Disease"/>
            <person name="Wu L."/>
            <person name="Ma J."/>
        </authorList>
    </citation>
    <scope>NUCLEOTIDE SEQUENCE [LARGE SCALE GENOMIC DNA]</scope>
    <source>
        <strain evidence="4">JCM 17664</strain>
    </source>
</reference>
<feature type="domain" description="CBS" evidence="2">
    <location>
        <begin position="7"/>
        <end position="62"/>
    </location>
</feature>
<keyword evidence="4" id="KW-1185">Reference proteome</keyword>
<evidence type="ECO:0000259" key="2">
    <source>
        <dbReference type="PROSITE" id="PS51371"/>
    </source>
</evidence>
<evidence type="ECO:0000313" key="4">
    <source>
        <dbReference type="Proteomes" id="UP001501207"/>
    </source>
</evidence>
<accession>A0ABP8FTI3</accession>
<dbReference type="Pfam" id="PF00571">
    <property type="entry name" value="CBS"/>
    <property type="match status" value="2"/>
</dbReference>
<dbReference type="Gene3D" id="3.10.580.10">
    <property type="entry name" value="CBS-domain"/>
    <property type="match status" value="1"/>
</dbReference>
<comment type="caution">
    <text evidence="3">The sequence shown here is derived from an EMBL/GenBank/DDBJ whole genome shotgun (WGS) entry which is preliminary data.</text>
</comment>
<dbReference type="SUPFAM" id="SSF54631">
    <property type="entry name" value="CBS-domain pair"/>
    <property type="match status" value="1"/>
</dbReference>
<sequence>MLARELISPIIPALHPRDTGDKALRLMNEYHLAHLPLVEETRYLGLVEEAALLDWEDAGQLLQTLEGQYLRPAVLADSHLLEVFRLVGDFKLSAIPVVTEADEYEGVITLDNMIYAWARLDEVREPGGILVLEAEARDFNLAEITRLAESNDIGILGIHTYSDPEQHHMCVLIKTNRLDLYDFAATLEHFRYQVRYQFGHHSSEETLRKNYDLLMNYIGM</sequence>
<evidence type="ECO:0000313" key="3">
    <source>
        <dbReference type="EMBL" id="GAA4310606.1"/>
    </source>
</evidence>
<evidence type="ECO:0000256" key="1">
    <source>
        <dbReference type="PROSITE-ProRule" id="PRU00703"/>
    </source>
</evidence>
<name>A0ABP8FTI3_9BACT</name>